<dbReference type="EMBL" id="KB742764">
    <property type="protein sequence ID" value="EOB04713.1"/>
    <property type="molecule type" value="Genomic_DNA"/>
</dbReference>
<feature type="region of interest" description="Disordered" evidence="1">
    <location>
        <begin position="1"/>
        <end position="25"/>
    </location>
</feature>
<evidence type="ECO:0000256" key="1">
    <source>
        <dbReference type="SAM" id="MobiDB-lite"/>
    </source>
</evidence>
<accession>R0LW51</accession>
<feature type="compositionally biased region" description="Polar residues" evidence="1">
    <location>
        <begin position="7"/>
        <end position="17"/>
    </location>
</feature>
<dbReference type="Proteomes" id="UP000296049">
    <property type="component" value="Unassembled WGS sequence"/>
</dbReference>
<proteinExistence type="predicted"/>
<reference evidence="3" key="1">
    <citation type="journal article" date="2013" name="Nat. Genet.">
        <title>The duck genome and transcriptome provide insight into an avian influenza virus reservoir species.</title>
        <authorList>
            <person name="Huang Y."/>
            <person name="Li Y."/>
            <person name="Burt D.W."/>
            <person name="Chen H."/>
            <person name="Zhang Y."/>
            <person name="Qian W."/>
            <person name="Kim H."/>
            <person name="Gan S."/>
            <person name="Zhao Y."/>
            <person name="Li J."/>
            <person name="Yi K."/>
            <person name="Feng H."/>
            <person name="Zhu P."/>
            <person name="Li B."/>
            <person name="Liu Q."/>
            <person name="Fairley S."/>
            <person name="Magor K.E."/>
            <person name="Du Z."/>
            <person name="Hu X."/>
            <person name="Goodman L."/>
            <person name="Tafer H."/>
            <person name="Vignal A."/>
            <person name="Lee T."/>
            <person name="Kim K.W."/>
            <person name="Sheng Z."/>
            <person name="An Y."/>
            <person name="Searle S."/>
            <person name="Herrero J."/>
            <person name="Groenen M.A."/>
            <person name="Crooijmans R.P."/>
            <person name="Faraut T."/>
            <person name="Cai Q."/>
            <person name="Webster R.G."/>
            <person name="Aldridge J.R."/>
            <person name="Warren W.C."/>
            <person name="Bartschat S."/>
            <person name="Kehr S."/>
            <person name="Marz M."/>
            <person name="Stadler P.F."/>
            <person name="Smith J."/>
            <person name="Kraus R.H."/>
            <person name="Zhao Y."/>
            <person name="Ren L."/>
            <person name="Fei J."/>
            <person name="Morisson M."/>
            <person name="Kaiser P."/>
            <person name="Griffin D.K."/>
            <person name="Rao M."/>
            <person name="Pitel F."/>
            <person name="Wang J."/>
            <person name="Li N."/>
        </authorList>
    </citation>
    <scope>NUCLEOTIDE SEQUENCE [LARGE SCALE GENOMIC DNA]</scope>
</reference>
<gene>
    <name evidence="2" type="ORF">Anapl_04995</name>
</gene>
<sequence length="105" mass="11252">MHKESNMAKQSCKTDAVSSYPGGNIPLTLDPGSKASSFLSACLPPNQLVSSAGSVGCQLESCRKFYSSLFHQSLILPELSCDPLSGHDPQCEKRCQHPGKAKAER</sequence>
<dbReference type="AlphaFoldDB" id="R0LW51"/>
<protein>
    <submittedName>
        <fullName evidence="2">Uncharacterized protein</fullName>
    </submittedName>
</protein>
<keyword evidence="3" id="KW-1185">Reference proteome</keyword>
<evidence type="ECO:0000313" key="2">
    <source>
        <dbReference type="EMBL" id="EOB04713.1"/>
    </source>
</evidence>
<organism evidence="2 3">
    <name type="scientific">Anas platyrhynchos</name>
    <name type="common">Mallard</name>
    <name type="synonym">Anas boschas</name>
    <dbReference type="NCBI Taxonomy" id="8839"/>
    <lineage>
        <taxon>Eukaryota</taxon>
        <taxon>Metazoa</taxon>
        <taxon>Chordata</taxon>
        <taxon>Craniata</taxon>
        <taxon>Vertebrata</taxon>
        <taxon>Euteleostomi</taxon>
        <taxon>Archelosauria</taxon>
        <taxon>Archosauria</taxon>
        <taxon>Dinosauria</taxon>
        <taxon>Saurischia</taxon>
        <taxon>Theropoda</taxon>
        <taxon>Coelurosauria</taxon>
        <taxon>Aves</taxon>
        <taxon>Neognathae</taxon>
        <taxon>Galloanserae</taxon>
        <taxon>Anseriformes</taxon>
        <taxon>Anatidae</taxon>
        <taxon>Anatinae</taxon>
        <taxon>Anas</taxon>
    </lineage>
</organism>
<name>R0LW51_ANAPL</name>
<evidence type="ECO:0000313" key="3">
    <source>
        <dbReference type="Proteomes" id="UP000296049"/>
    </source>
</evidence>